<dbReference type="PANTHER" id="PTHR48049:SF132">
    <property type="entry name" value="GLYCOSYLTRANSFERASE"/>
    <property type="match status" value="1"/>
</dbReference>
<feature type="compositionally biased region" description="Basic and acidic residues" evidence="2">
    <location>
        <begin position="16"/>
        <end position="28"/>
    </location>
</feature>
<dbReference type="Gene3D" id="3.40.50.2000">
    <property type="entry name" value="Glycogen Phosphorylase B"/>
    <property type="match status" value="2"/>
</dbReference>
<dbReference type="EMBL" id="CAJNNV010026283">
    <property type="protein sequence ID" value="CAE8617787.1"/>
    <property type="molecule type" value="Genomic_DNA"/>
</dbReference>
<dbReference type="SUPFAM" id="SSF53756">
    <property type="entry name" value="UDP-Glycosyltransferase/glycogen phosphorylase"/>
    <property type="match status" value="1"/>
</dbReference>
<accession>A0A813G529</accession>
<evidence type="ECO:0000313" key="5">
    <source>
        <dbReference type="Proteomes" id="UP000654075"/>
    </source>
</evidence>
<evidence type="ECO:0000256" key="1">
    <source>
        <dbReference type="ARBA" id="ARBA00022679"/>
    </source>
</evidence>
<dbReference type="GO" id="GO:0035251">
    <property type="term" value="F:UDP-glucosyltransferase activity"/>
    <property type="evidence" value="ECO:0007669"/>
    <property type="project" value="InterPro"/>
</dbReference>
<dbReference type="PANTHER" id="PTHR48049">
    <property type="entry name" value="GLYCOSYLTRANSFERASE"/>
    <property type="match status" value="1"/>
</dbReference>
<dbReference type="CDD" id="cd03784">
    <property type="entry name" value="GT1_Gtf-like"/>
    <property type="match status" value="1"/>
</dbReference>
<keyword evidence="3" id="KW-0812">Transmembrane</keyword>
<dbReference type="InterPro" id="IPR050481">
    <property type="entry name" value="UDP-glycosyltransf_plant"/>
</dbReference>
<keyword evidence="3" id="KW-1133">Transmembrane helix</keyword>
<proteinExistence type="predicted"/>
<evidence type="ECO:0000313" key="4">
    <source>
        <dbReference type="EMBL" id="CAE8617787.1"/>
    </source>
</evidence>
<feature type="transmembrane region" description="Helical" evidence="3">
    <location>
        <begin position="479"/>
        <end position="498"/>
    </location>
</feature>
<dbReference type="AlphaFoldDB" id="A0A813G529"/>
<name>A0A813G529_POLGL</name>
<dbReference type="Proteomes" id="UP000654075">
    <property type="component" value="Unassembled WGS sequence"/>
</dbReference>
<protein>
    <recommendedName>
        <fullName evidence="6">Glucuronosyltransferase</fullName>
    </recommendedName>
</protein>
<reference evidence="4" key="1">
    <citation type="submission" date="2021-02" db="EMBL/GenBank/DDBJ databases">
        <authorList>
            <person name="Dougan E. K."/>
            <person name="Rhodes N."/>
            <person name="Thang M."/>
            <person name="Chan C."/>
        </authorList>
    </citation>
    <scope>NUCLEOTIDE SEQUENCE</scope>
</reference>
<keyword evidence="5" id="KW-1185">Reference proteome</keyword>
<organism evidence="4 5">
    <name type="scientific">Polarella glacialis</name>
    <name type="common">Dinoflagellate</name>
    <dbReference type="NCBI Taxonomy" id="89957"/>
    <lineage>
        <taxon>Eukaryota</taxon>
        <taxon>Sar</taxon>
        <taxon>Alveolata</taxon>
        <taxon>Dinophyceae</taxon>
        <taxon>Suessiales</taxon>
        <taxon>Suessiaceae</taxon>
        <taxon>Polarella</taxon>
    </lineage>
</organism>
<sequence length="504" mass="54769">MDIEGAGLPPKKPSRHLHDSDYSWHDGETPSAKKGSLKVAMVCMPASGHMLPLLHIATELVKRGHCVTVYTTDFGANEFEKKVHQVGAEIVSLDMKGKTEQDLKLQAKAEKRTSFLILQELMSTPLRRSFMTELPDVVVSDFATLAGMDVAADLGIPLVINLPGPLALFREVMGMSDVATAFSFCGFHFSRTRLTLFSLLFWANTNKMGTWSMHIRRHVAEGAVVLVQTIWALDQPAPLFPNVVVTGPVLPPAADLRQKLAEEHPELHQFLQASGPDGVVYVTTGSMAQLEQWQVEDIYHGLKKTGFHVVWSLKEKQQALLPVRDDPHFYISKWTPQAELLQDGAVRVVITHCGWGGTLECMTASKPVVTIPFFGDQPTNARLLVKAGAGEHIGKSPSGSKGTQNPYKKGDFTADTVAAAVTKVMTNDSYKKAVGKMMNASRACGGAEAAVQQIEWAARYGTGHLKSDAFLATSGTHGWNGLVLGVASMVACVGLLVYTKALKK</sequence>
<dbReference type="OrthoDB" id="5835829at2759"/>
<feature type="region of interest" description="Disordered" evidence="2">
    <location>
        <begin position="1"/>
        <end position="32"/>
    </location>
</feature>
<dbReference type="Pfam" id="PF00201">
    <property type="entry name" value="UDPGT"/>
    <property type="match status" value="1"/>
</dbReference>
<keyword evidence="3" id="KW-0472">Membrane</keyword>
<keyword evidence="1" id="KW-0808">Transferase</keyword>
<evidence type="ECO:0000256" key="2">
    <source>
        <dbReference type="SAM" id="MobiDB-lite"/>
    </source>
</evidence>
<evidence type="ECO:0008006" key="6">
    <source>
        <dbReference type="Google" id="ProtNLM"/>
    </source>
</evidence>
<comment type="caution">
    <text evidence="4">The sequence shown here is derived from an EMBL/GenBank/DDBJ whole genome shotgun (WGS) entry which is preliminary data.</text>
</comment>
<gene>
    <name evidence="4" type="ORF">PGLA1383_LOCUS35444</name>
</gene>
<dbReference type="InterPro" id="IPR002213">
    <property type="entry name" value="UDP_glucos_trans"/>
</dbReference>
<evidence type="ECO:0000256" key="3">
    <source>
        <dbReference type="SAM" id="Phobius"/>
    </source>
</evidence>
<dbReference type="OMA" id="VEPAREC"/>